<dbReference type="RefSeq" id="WP_172554219.1">
    <property type="nucleotide sequence ID" value="NZ_CP035727.2"/>
</dbReference>
<evidence type="ECO:0000256" key="2">
    <source>
        <dbReference type="SAM" id="SignalP"/>
    </source>
</evidence>
<keyword evidence="2" id="KW-0732">Signal</keyword>
<accession>A0A6H0TH58</accession>
<evidence type="ECO:0000313" key="4">
    <source>
        <dbReference type="Proteomes" id="UP000501374"/>
    </source>
</evidence>
<protein>
    <recommendedName>
        <fullName evidence="5">Phr family secreted Rap phosphatase inhibitor</fullName>
    </recommendedName>
</protein>
<evidence type="ECO:0000313" key="3">
    <source>
        <dbReference type="EMBL" id="QIW19807.1"/>
    </source>
</evidence>
<dbReference type="Proteomes" id="UP000501374">
    <property type="component" value="Chromosome"/>
</dbReference>
<reference evidence="4" key="1">
    <citation type="submission" date="2019-02" db="EMBL/GenBank/DDBJ databases">
        <title>Structural and Functional analysis of Lanthipeptide from Bacillus thuringiensis serovar andalousiensis B23193.</title>
        <authorList>
            <person name="Andreeva J.V."/>
            <person name="Grigoreva A."/>
        </authorList>
    </citation>
    <scope>NUCLEOTIDE SEQUENCE [LARGE SCALE GENOMIC DNA]</scope>
    <source>
        <strain evidence="4">B23193</strain>
    </source>
</reference>
<dbReference type="EMBL" id="CP035727">
    <property type="protein sequence ID" value="QIW19807.1"/>
    <property type="molecule type" value="Genomic_DNA"/>
</dbReference>
<name>A0A6H0TH58_BACTU</name>
<proteinExistence type="predicted"/>
<evidence type="ECO:0000256" key="1">
    <source>
        <dbReference type="SAM" id="MobiDB-lite"/>
    </source>
</evidence>
<feature type="region of interest" description="Disordered" evidence="1">
    <location>
        <begin position="28"/>
        <end position="84"/>
    </location>
</feature>
<dbReference type="AlphaFoldDB" id="A0A6H0TH58"/>
<sequence>MKKTIGKIAVGIAFTGIAAFGLNAGFTNQAGHTHFPSPPAPSFSEGHTGGAPALNIGDTGGAPQLESVGDYGGAPANSEHGTGW</sequence>
<gene>
    <name evidence="3" type="ORF">EVG22_15810</name>
</gene>
<feature type="chain" id="PRO_5039366398" description="Phr family secreted Rap phosphatase inhibitor" evidence="2">
    <location>
        <begin position="25"/>
        <end position="84"/>
    </location>
</feature>
<evidence type="ECO:0008006" key="5">
    <source>
        <dbReference type="Google" id="ProtNLM"/>
    </source>
</evidence>
<feature type="signal peptide" evidence="2">
    <location>
        <begin position="1"/>
        <end position="24"/>
    </location>
</feature>
<organism evidence="3 4">
    <name type="scientific">Bacillus thuringiensis serovar andalousiensis</name>
    <dbReference type="NCBI Taxonomy" id="257985"/>
    <lineage>
        <taxon>Bacteria</taxon>
        <taxon>Bacillati</taxon>
        <taxon>Bacillota</taxon>
        <taxon>Bacilli</taxon>
        <taxon>Bacillales</taxon>
        <taxon>Bacillaceae</taxon>
        <taxon>Bacillus</taxon>
        <taxon>Bacillus cereus group</taxon>
    </lineage>
</organism>